<evidence type="ECO:0000259" key="5">
    <source>
        <dbReference type="PROSITE" id="PS51819"/>
    </source>
</evidence>
<dbReference type="PANTHER" id="PTHR46036:SF5">
    <property type="entry name" value="LACTOYLGLUTATHIONE LYASE"/>
    <property type="match status" value="1"/>
</dbReference>
<dbReference type="Pfam" id="PF00903">
    <property type="entry name" value="Glyoxalase"/>
    <property type="match status" value="1"/>
</dbReference>
<dbReference type="InterPro" id="IPR004360">
    <property type="entry name" value="Glyas_Fos-R_dOase_dom"/>
</dbReference>
<dbReference type="EMBL" id="SNRX01000006">
    <property type="protein sequence ID" value="KAA6302619.1"/>
    <property type="molecule type" value="Genomic_DNA"/>
</dbReference>
<reference evidence="6 7" key="1">
    <citation type="submission" date="2019-03" db="EMBL/GenBank/DDBJ databases">
        <title>Single cell metagenomics reveals metabolic interactions within the superorganism composed of flagellate Streblomastix strix and complex community of Bacteroidetes bacteria on its surface.</title>
        <authorList>
            <person name="Treitli S.C."/>
            <person name="Kolisko M."/>
            <person name="Husnik F."/>
            <person name="Keeling P."/>
            <person name="Hampl V."/>
        </authorList>
    </citation>
    <scope>NUCLEOTIDE SEQUENCE [LARGE SCALE GENOMIC DNA]</scope>
    <source>
        <strain evidence="6">St1</strain>
    </source>
</reference>
<proteinExistence type="predicted"/>
<dbReference type="SUPFAM" id="SSF54593">
    <property type="entry name" value="Glyoxalase/Bleomycin resistance protein/Dihydroxybiphenyl dioxygenase"/>
    <property type="match status" value="1"/>
</dbReference>
<dbReference type="AlphaFoldDB" id="A0A5M8P2D2"/>
<dbReference type="PANTHER" id="PTHR46036">
    <property type="entry name" value="LACTOYLGLUTATHIONE LYASE"/>
    <property type="match status" value="1"/>
</dbReference>
<organism evidence="6 7">
    <name type="scientific">Candidatus Ordinivivax streblomastigis</name>
    <dbReference type="NCBI Taxonomy" id="2540710"/>
    <lineage>
        <taxon>Bacteria</taxon>
        <taxon>Pseudomonadati</taxon>
        <taxon>Bacteroidota</taxon>
        <taxon>Bacteroidia</taxon>
        <taxon>Bacteroidales</taxon>
        <taxon>Candidatus Ordinivivax</taxon>
    </lineage>
</organism>
<evidence type="ECO:0000313" key="6">
    <source>
        <dbReference type="EMBL" id="KAA6302619.1"/>
    </source>
</evidence>
<dbReference type="GO" id="GO:0019243">
    <property type="term" value="P:methylglyoxal catabolic process to D-lactate via S-lactoyl-glutathione"/>
    <property type="evidence" value="ECO:0007669"/>
    <property type="project" value="TreeGrafter"/>
</dbReference>
<evidence type="ECO:0000313" key="7">
    <source>
        <dbReference type="Proteomes" id="UP000324575"/>
    </source>
</evidence>
<dbReference type="Proteomes" id="UP000324575">
    <property type="component" value="Unassembled WGS sequence"/>
</dbReference>
<dbReference type="GO" id="GO:0004462">
    <property type="term" value="F:lactoylglutathione lyase activity"/>
    <property type="evidence" value="ECO:0007669"/>
    <property type="project" value="TreeGrafter"/>
</dbReference>
<protein>
    <recommendedName>
        <fullName evidence="2">Aldoketomutase</fullName>
    </recommendedName>
    <alternativeName>
        <fullName evidence="1">Ketone-aldehyde mutase</fullName>
    </alternativeName>
    <alternativeName>
        <fullName evidence="3">Methylglyoxalase</fullName>
    </alternativeName>
    <alternativeName>
        <fullName evidence="4">S-D-lactoylglutathione methylglyoxal lyase</fullName>
    </alternativeName>
</protein>
<dbReference type="GO" id="GO:0005737">
    <property type="term" value="C:cytoplasm"/>
    <property type="evidence" value="ECO:0007669"/>
    <property type="project" value="TreeGrafter"/>
</dbReference>
<accession>A0A5M8P2D2</accession>
<comment type="caution">
    <text evidence="6">The sequence shown here is derived from an EMBL/GenBank/DDBJ whole genome shotgun (WGS) entry which is preliminary data.</text>
</comment>
<dbReference type="InterPro" id="IPR037523">
    <property type="entry name" value="VOC_core"/>
</dbReference>
<evidence type="ECO:0000256" key="4">
    <source>
        <dbReference type="ARBA" id="ARBA00033298"/>
    </source>
</evidence>
<keyword evidence="6" id="KW-0456">Lyase</keyword>
<dbReference type="InterPro" id="IPR029068">
    <property type="entry name" value="Glyas_Bleomycin-R_OHBP_Dase"/>
</dbReference>
<dbReference type="Gene3D" id="3.10.180.10">
    <property type="entry name" value="2,3-Dihydroxybiphenyl 1,2-Dioxygenase, domain 1"/>
    <property type="match status" value="1"/>
</dbReference>
<feature type="domain" description="VOC" evidence="5">
    <location>
        <begin position="6"/>
        <end position="124"/>
    </location>
</feature>
<sequence length="126" mass="15165">MEIKAKFDHYNYNVLNLEKSLAFYEKALGFKIHHRQKADDGSFLITFLTDNSSPFLLELTWLRDWEKPYELGDNEQHLCVRVEGDYDQIRQFHKENGWVCYENHEMGLYFIEDPDGYWIEILPVIK</sequence>
<dbReference type="PROSITE" id="PS51819">
    <property type="entry name" value="VOC"/>
    <property type="match status" value="1"/>
</dbReference>
<evidence type="ECO:0000256" key="2">
    <source>
        <dbReference type="ARBA" id="ARBA00030892"/>
    </source>
</evidence>
<evidence type="ECO:0000256" key="1">
    <source>
        <dbReference type="ARBA" id="ARBA00030291"/>
    </source>
</evidence>
<gene>
    <name evidence="6" type="ORF">EZS26_001126</name>
</gene>
<name>A0A5M8P2D2_9BACT</name>
<evidence type="ECO:0000256" key="3">
    <source>
        <dbReference type="ARBA" id="ARBA00032460"/>
    </source>
</evidence>